<reference evidence="2" key="1">
    <citation type="submission" date="2021-07" db="EMBL/GenBank/DDBJ databases">
        <title>Studies on halocins as antimicrobial molecules from haloarchaea.</title>
        <authorList>
            <person name="Kumar S."/>
            <person name="Khare S.K."/>
        </authorList>
    </citation>
    <scope>NUCLEOTIDE SEQUENCE</scope>
    <source>
        <strain evidence="2">NCIM 5678</strain>
    </source>
</reference>
<dbReference type="PANTHER" id="PTHR31970">
    <property type="match status" value="1"/>
</dbReference>
<feature type="transmembrane region" description="Helical" evidence="1">
    <location>
        <begin position="20"/>
        <end position="38"/>
    </location>
</feature>
<sequence>MAVSLPYRDELAVDFAWNEFTGAVGDSVTVLPIVVAVARLTDLSLTLVLIWFGVFQIVWGLYYAAPLSVEPMKALVALLLAETITTGEALVAGVLLGVVLLAIGRTHSLGRLSQYIGAPVVRGVQFGVALVLLWTGIELGIGDPLLAGVAVGVAALAALARRWNLSALAVLAVGAAIAASDVGLLGLTIPSLGDTALFAPATFTPATVTLPAFEAAAAQLAMTVGNAALATSVLLSDYFGRDVSADEIASSMGVMNLVSVPFGGLPMCHGSGGVAGKYAFGARTAGANVVLGIGYVLVALFAVDVAAAYPVSMLGVVLAIIGVQLGRTSLREVGGGAYPFVVAVGVVGVVANLGVAFVGGVGIWVVWEWLNNDL</sequence>
<keyword evidence="1" id="KW-1133">Transmembrane helix</keyword>
<feature type="transmembrane region" description="Helical" evidence="1">
    <location>
        <begin position="307"/>
        <end position="325"/>
    </location>
</feature>
<organism evidence="2 3">
    <name type="scientific">Haloferax larsenii</name>
    <dbReference type="NCBI Taxonomy" id="302484"/>
    <lineage>
        <taxon>Archaea</taxon>
        <taxon>Methanobacteriati</taxon>
        <taxon>Methanobacteriota</taxon>
        <taxon>Stenosarchaea group</taxon>
        <taxon>Halobacteria</taxon>
        <taxon>Halobacteriales</taxon>
        <taxon>Haloferacaceae</taxon>
        <taxon>Haloferax</taxon>
    </lineage>
</organism>
<accession>A0ABY5RE56</accession>
<dbReference type="GeneID" id="74527549"/>
<dbReference type="InterPro" id="IPR031563">
    <property type="entry name" value="MOT1/MOT2"/>
</dbReference>
<feature type="transmembrane region" description="Helical" evidence="1">
    <location>
        <begin position="167"/>
        <end position="189"/>
    </location>
</feature>
<dbReference type="Pfam" id="PF16983">
    <property type="entry name" value="MFS_MOT1"/>
    <property type="match status" value="2"/>
</dbReference>
<dbReference type="Proteomes" id="UP001058330">
    <property type="component" value="Chromosome"/>
</dbReference>
<dbReference type="PANTHER" id="PTHR31970:SF9">
    <property type="entry name" value="MOLYBDATE TRANSPORTER 2"/>
    <property type="match status" value="1"/>
</dbReference>
<protein>
    <submittedName>
        <fullName evidence="2">Sulfate/molybdate transporter</fullName>
    </submittedName>
</protein>
<evidence type="ECO:0000313" key="2">
    <source>
        <dbReference type="EMBL" id="UVE50621.1"/>
    </source>
</evidence>
<name>A0ABY5RE56_HALLR</name>
<keyword evidence="1" id="KW-0812">Transmembrane</keyword>
<feature type="transmembrane region" description="Helical" evidence="1">
    <location>
        <begin position="45"/>
        <end position="65"/>
    </location>
</feature>
<gene>
    <name evidence="2" type="ORF">KU306_01600</name>
</gene>
<keyword evidence="1" id="KW-0472">Membrane</keyword>
<dbReference type="EMBL" id="CP078063">
    <property type="protein sequence ID" value="UVE50621.1"/>
    <property type="molecule type" value="Genomic_DNA"/>
</dbReference>
<feature type="transmembrane region" description="Helical" evidence="1">
    <location>
        <begin position="77"/>
        <end position="103"/>
    </location>
</feature>
<proteinExistence type="predicted"/>
<keyword evidence="3" id="KW-1185">Reference proteome</keyword>
<feature type="transmembrane region" description="Helical" evidence="1">
    <location>
        <begin position="115"/>
        <end position="135"/>
    </location>
</feature>
<evidence type="ECO:0000313" key="3">
    <source>
        <dbReference type="Proteomes" id="UP001058330"/>
    </source>
</evidence>
<feature type="transmembrane region" description="Helical" evidence="1">
    <location>
        <begin position="280"/>
        <end position="301"/>
    </location>
</feature>
<feature type="transmembrane region" description="Helical" evidence="1">
    <location>
        <begin position="141"/>
        <end position="160"/>
    </location>
</feature>
<dbReference type="RefSeq" id="WP_258302670.1">
    <property type="nucleotide sequence ID" value="NZ_CP078063.1"/>
</dbReference>
<feature type="transmembrane region" description="Helical" evidence="1">
    <location>
        <begin position="337"/>
        <end position="367"/>
    </location>
</feature>
<evidence type="ECO:0000256" key="1">
    <source>
        <dbReference type="SAM" id="Phobius"/>
    </source>
</evidence>